<gene>
    <name evidence="1" type="ORF">SAMN06264849_104172</name>
</gene>
<reference evidence="1 2" key="1">
    <citation type="submission" date="2017-05" db="EMBL/GenBank/DDBJ databases">
        <authorList>
            <person name="Varghese N."/>
            <person name="Submissions S."/>
        </authorList>
    </citation>
    <scope>NUCLEOTIDE SEQUENCE [LARGE SCALE GENOMIC DNA]</scope>
    <source>
        <strain evidence="1 2">DSM 45474</strain>
    </source>
</reference>
<dbReference type="EMBL" id="FXTI01000004">
    <property type="protein sequence ID" value="SMO62804.1"/>
    <property type="molecule type" value="Genomic_DNA"/>
</dbReference>
<proteinExistence type="predicted"/>
<dbReference type="AlphaFoldDB" id="A0A521CTN1"/>
<organism evidence="1 2">
    <name type="scientific">Melghirimyces algeriensis</name>
    <dbReference type="NCBI Taxonomy" id="910412"/>
    <lineage>
        <taxon>Bacteria</taxon>
        <taxon>Bacillati</taxon>
        <taxon>Bacillota</taxon>
        <taxon>Bacilli</taxon>
        <taxon>Bacillales</taxon>
        <taxon>Thermoactinomycetaceae</taxon>
        <taxon>Melghirimyces</taxon>
    </lineage>
</organism>
<accession>A0A521CTN1</accession>
<protein>
    <submittedName>
        <fullName evidence="1">Uncharacterized protein</fullName>
    </submittedName>
</protein>
<sequence>MTSLAMTRNVLNVSTRILLSLMSDPEMCLRQIKAKERTNVV</sequence>
<dbReference type="Proteomes" id="UP000315636">
    <property type="component" value="Unassembled WGS sequence"/>
</dbReference>
<evidence type="ECO:0000313" key="2">
    <source>
        <dbReference type="Proteomes" id="UP000315636"/>
    </source>
</evidence>
<keyword evidence="2" id="KW-1185">Reference proteome</keyword>
<evidence type="ECO:0000313" key="1">
    <source>
        <dbReference type="EMBL" id="SMO62804.1"/>
    </source>
</evidence>
<name>A0A521CTN1_9BACL</name>